<feature type="region of interest" description="Disordered" evidence="1">
    <location>
        <begin position="578"/>
        <end position="612"/>
    </location>
</feature>
<evidence type="ECO:0000256" key="1">
    <source>
        <dbReference type="SAM" id="MobiDB-lite"/>
    </source>
</evidence>
<protein>
    <submittedName>
        <fullName evidence="2">Uncharacterized protein</fullName>
    </submittedName>
</protein>
<dbReference type="VEuPathDB" id="CryptoDB:Cvel_16537"/>
<feature type="region of interest" description="Disordered" evidence="1">
    <location>
        <begin position="1"/>
        <end position="30"/>
    </location>
</feature>
<accession>A0A0G4FEK9</accession>
<feature type="compositionally biased region" description="Basic and acidic residues" evidence="1">
    <location>
        <begin position="111"/>
        <end position="121"/>
    </location>
</feature>
<feature type="region of interest" description="Disordered" evidence="1">
    <location>
        <begin position="108"/>
        <end position="145"/>
    </location>
</feature>
<proteinExistence type="predicted"/>
<dbReference type="AlphaFoldDB" id="A0A0G4FEK9"/>
<evidence type="ECO:0000313" key="2">
    <source>
        <dbReference type="EMBL" id="CEM11414.1"/>
    </source>
</evidence>
<dbReference type="EMBL" id="CDMZ01000306">
    <property type="protein sequence ID" value="CEM11414.1"/>
    <property type="molecule type" value="Genomic_DNA"/>
</dbReference>
<feature type="region of interest" description="Disordered" evidence="1">
    <location>
        <begin position="368"/>
        <end position="398"/>
    </location>
</feature>
<name>A0A0G4FEK9_9ALVE</name>
<reference evidence="2" key="1">
    <citation type="submission" date="2014-11" db="EMBL/GenBank/DDBJ databases">
        <authorList>
            <person name="Otto D Thomas"/>
            <person name="Naeem Raeece"/>
        </authorList>
    </citation>
    <scope>NUCLEOTIDE SEQUENCE</scope>
</reference>
<feature type="compositionally biased region" description="Low complexity" evidence="1">
    <location>
        <begin position="12"/>
        <end position="23"/>
    </location>
</feature>
<sequence length="612" mass="65481">MAPKEPKPHPPAASSSSPSTLLPREPEGEDTLAVEAIKVKDSLLVPCDPSTDPDCQPVSDTATVKDVIHAMYKKEGAEPAATPLEPAAAAKAKALAASASASASASTAGEAGEKLAPHEKTLSLPKVKLTEDTHPPPPKWTSPRSKMRNLLFGKQKKKNGANLHIHLHKDERPPTWSITLTSPSPPPVTTTSDHVHIHLTTPRPQRSTGESLQVHFGEGRNPKYAQGADIVPLSHSANSLHIHASHSFHFDQPDGAQKTSVHTSSVSIPPHPTDVAVSGNVLSLTADHPTVSPEVSLTGDNSLTVSISPKNSSEMTLHSEGTRSWEGLKTLPITEAQGSATEHDGGDLYAAIERIRKGQMELKNRLDRLMPPHPVPEPDPEPYEDEEPTCSRPTVEEETAEVREATEEVLDRFGVKTFPEESLKVFKLSPKSEDAKGLFAKDTPEEVSVHRVLEPSHVVHAHMEEETAKKAFGADALRSSDGDDSSVLYCTRVHKTCPPQYHCGVAAHPEGAGLPSPSPAPPHPLPVPPMPSPGPIVQTMPVAVIPVTHTHVMHVHHFFDDAAEAEGLGEADSALVQSEDIRTPQPQVAWPVSGIGGAQGPATESDVEIRRD</sequence>
<gene>
    <name evidence="2" type="ORF">Cvel_16537</name>
</gene>
<feature type="compositionally biased region" description="Acidic residues" evidence="1">
    <location>
        <begin position="378"/>
        <end position="388"/>
    </location>
</feature>
<organism evidence="2">
    <name type="scientific">Chromera velia CCMP2878</name>
    <dbReference type="NCBI Taxonomy" id="1169474"/>
    <lineage>
        <taxon>Eukaryota</taxon>
        <taxon>Sar</taxon>
        <taxon>Alveolata</taxon>
        <taxon>Colpodellida</taxon>
        <taxon>Chromeraceae</taxon>
        <taxon>Chromera</taxon>
    </lineage>
</organism>